<feature type="transmembrane region" description="Helical" evidence="1">
    <location>
        <begin position="63"/>
        <end position="86"/>
    </location>
</feature>
<dbReference type="GO" id="GO:0080120">
    <property type="term" value="P:CAAX-box protein maturation"/>
    <property type="evidence" value="ECO:0007669"/>
    <property type="project" value="UniProtKB-ARBA"/>
</dbReference>
<dbReference type="InterPro" id="IPR003675">
    <property type="entry name" value="Rce1/LyrA-like_dom"/>
</dbReference>
<feature type="transmembrane region" description="Helical" evidence="1">
    <location>
        <begin position="12"/>
        <end position="43"/>
    </location>
</feature>
<feature type="transmembrane region" description="Helical" evidence="1">
    <location>
        <begin position="203"/>
        <end position="219"/>
    </location>
</feature>
<dbReference type="EMBL" id="CACVAZ010000215">
    <property type="protein sequence ID" value="CAA6826895.1"/>
    <property type="molecule type" value="Genomic_DNA"/>
</dbReference>
<feature type="transmembrane region" description="Helical" evidence="1">
    <location>
        <begin position="180"/>
        <end position="197"/>
    </location>
</feature>
<dbReference type="PANTHER" id="PTHR43592:SF15">
    <property type="entry name" value="CAAX AMINO TERMINAL PROTEASE FAMILY PROTEIN"/>
    <property type="match status" value="1"/>
</dbReference>
<dbReference type="Pfam" id="PF02517">
    <property type="entry name" value="Rce1-like"/>
    <property type="match status" value="1"/>
</dbReference>
<keyword evidence="1" id="KW-0472">Membrane</keyword>
<keyword evidence="1" id="KW-0812">Transmembrane</keyword>
<proteinExistence type="predicted"/>
<feature type="transmembrane region" description="Helical" evidence="1">
    <location>
        <begin position="226"/>
        <end position="246"/>
    </location>
</feature>
<accession>A0A6S6U5A1</accession>
<evidence type="ECO:0000259" key="2">
    <source>
        <dbReference type="Pfam" id="PF02517"/>
    </source>
</evidence>
<feature type="domain" description="CAAX prenyl protease 2/Lysostaphin resistance protein A-like" evidence="2">
    <location>
        <begin position="150"/>
        <end position="238"/>
    </location>
</feature>
<evidence type="ECO:0000313" key="3">
    <source>
        <dbReference type="EMBL" id="CAA6826895.1"/>
    </source>
</evidence>
<name>A0A6S6U5A1_9BACT</name>
<dbReference type="PANTHER" id="PTHR43592">
    <property type="entry name" value="CAAX AMINO TERMINAL PROTEASE"/>
    <property type="match status" value="1"/>
</dbReference>
<dbReference type="GO" id="GO:0004175">
    <property type="term" value="F:endopeptidase activity"/>
    <property type="evidence" value="ECO:0007669"/>
    <property type="project" value="UniProtKB-ARBA"/>
</dbReference>
<evidence type="ECO:0000256" key="1">
    <source>
        <dbReference type="SAM" id="Phobius"/>
    </source>
</evidence>
<feature type="transmembrane region" description="Helical" evidence="1">
    <location>
        <begin position="107"/>
        <end position="130"/>
    </location>
</feature>
<keyword evidence="1" id="KW-1133">Transmembrane helix</keyword>
<organism evidence="3">
    <name type="scientific">uncultured Sulfurovum sp</name>
    <dbReference type="NCBI Taxonomy" id="269237"/>
    <lineage>
        <taxon>Bacteria</taxon>
        <taxon>Pseudomonadati</taxon>
        <taxon>Campylobacterota</taxon>
        <taxon>Epsilonproteobacteria</taxon>
        <taxon>Campylobacterales</taxon>
        <taxon>Sulfurovaceae</taxon>
        <taxon>Sulfurovum</taxon>
        <taxon>environmental samples</taxon>
    </lineage>
</organism>
<gene>
    <name evidence="3" type="ORF">HELGO_WM26140</name>
</gene>
<dbReference type="AlphaFoldDB" id="A0A6S6U5A1"/>
<sequence length="251" mass="28100">MLDTNIDSRGSIWGLWGTFLWGMVLLVAFFIGQVLPLFFYMLFQNIEITETSFDLLASNVSKDAFLLFLSAMGGMLLAVPVTFAIAKFKKGSILKEYFSLNGFKWKTLGFWILIFIVLEIAVGLLIEALGAKEIPNFMLNLEYPTLMDKVLLLIAVVIAAPIVEELVFRGFLLKGFSNTFMGVHGAIFLTSVLWASIHGQYEIDYLIAIFVIGVVFGYARIQTNSLFIPMIMHGLMNTLAIVGLFYEKGVF</sequence>
<feature type="transmembrane region" description="Helical" evidence="1">
    <location>
        <begin position="150"/>
        <end position="168"/>
    </location>
</feature>
<protein>
    <recommendedName>
        <fullName evidence="2">CAAX prenyl protease 2/Lysostaphin resistance protein A-like domain-containing protein</fullName>
    </recommendedName>
</protein>
<reference evidence="3" key="1">
    <citation type="submission" date="2020-01" db="EMBL/GenBank/DDBJ databases">
        <authorList>
            <person name="Meier V. D."/>
            <person name="Meier V D."/>
        </authorList>
    </citation>
    <scope>NUCLEOTIDE SEQUENCE</scope>
    <source>
        <strain evidence="3">HLG_WM_MAG_02</strain>
    </source>
</reference>